<dbReference type="Pfam" id="PF25950">
    <property type="entry name" value="DUF7988"/>
    <property type="match status" value="1"/>
</dbReference>
<sequence length="139" mass="14997">MTVVSHPVRATRRRIQREWGAVVEGVDDCADLVAEPWDTSRTTNADRVVVPLRAALESAGLLEQLSALLVDAVDAAGCELGASPVPAPPYVTVTSRGPILRATIDPGRLVIRFDAFEVVRDPGPAYRRLDGVRLDVSLE</sequence>
<dbReference type="eggNOG" id="arCOG09295">
    <property type="taxonomic scope" value="Archaea"/>
</dbReference>
<feature type="domain" description="DUF7988" evidence="1">
    <location>
        <begin position="9"/>
        <end position="139"/>
    </location>
</feature>
<dbReference type="AlphaFoldDB" id="L9X895"/>
<name>L9X895_9EURY</name>
<proteinExistence type="predicted"/>
<organism evidence="2 3">
    <name type="scientific">Natronococcus amylolyticus DSM 10524</name>
    <dbReference type="NCBI Taxonomy" id="1227497"/>
    <lineage>
        <taxon>Archaea</taxon>
        <taxon>Methanobacteriati</taxon>
        <taxon>Methanobacteriota</taxon>
        <taxon>Stenosarchaea group</taxon>
        <taxon>Halobacteria</taxon>
        <taxon>Halobacteriales</taxon>
        <taxon>Natrialbaceae</taxon>
        <taxon>Natronococcus</taxon>
    </lineage>
</organism>
<dbReference type="STRING" id="1227497.C491_09214"/>
<evidence type="ECO:0000313" key="3">
    <source>
        <dbReference type="Proteomes" id="UP000011688"/>
    </source>
</evidence>
<evidence type="ECO:0000313" key="2">
    <source>
        <dbReference type="EMBL" id="ELY57964.1"/>
    </source>
</evidence>
<dbReference type="InterPro" id="IPR058294">
    <property type="entry name" value="DUF7988"/>
</dbReference>
<dbReference type="PATRIC" id="fig|1227497.3.peg.1899"/>
<comment type="caution">
    <text evidence="2">The sequence shown here is derived from an EMBL/GenBank/DDBJ whole genome shotgun (WGS) entry which is preliminary data.</text>
</comment>
<reference evidence="2 3" key="1">
    <citation type="journal article" date="2014" name="PLoS Genet.">
        <title>Phylogenetically driven sequencing of extremely halophilic archaea reveals strategies for static and dynamic osmo-response.</title>
        <authorList>
            <person name="Becker E.A."/>
            <person name="Seitzer P.M."/>
            <person name="Tritt A."/>
            <person name="Larsen D."/>
            <person name="Krusor M."/>
            <person name="Yao A.I."/>
            <person name="Wu D."/>
            <person name="Madern D."/>
            <person name="Eisen J.A."/>
            <person name="Darling A.E."/>
            <person name="Facciotti M.T."/>
        </authorList>
    </citation>
    <scope>NUCLEOTIDE SEQUENCE [LARGE SCALE GENOMIC DNA]</scope>
    <source>
        <strain evidence="2 3">DSM 10524</strain>
    </source>
</reference>
<dbReference type="Proteomes" id="UP000011688">
    <property type="component" value="Unassembled WGS sequence"/>
</dbReference>
<gene>
    <name evidence="2" type="ORF">C491_09214</name>
</gene>
<dbReference type="EMBL" id="AOIB01000021">
    <property type="protein sequence ID" value="ELY57964.1"/>
    <property type="molecule type" value="Genomic_DNA"/>
</dbReference>
<accession>L9X895</accession>
<protein>
    <recommendedName>
        <fullName evidence="1">DUF7988 domain-containing protein</fullName>
    </recommendedName>
</protein>
<evidence type="ECO:0000259" key="1">
    <source>
        <dbReference type="Pfam" id="PF25950"/>
    </source>
</evidence>
<keyword evidence="3" id="KW-1185">Reference proteome</keyword>